<comment type="caution">
    <text evidence="2">The sequence shown here is derived from an EMBL/GenBank/DDBJ whole genome shotgun (WGS) entry which is preliminary data.</text>
</comment>
<keyword evidence="1" id="KW-0472">Membrane</keyword>
<dbReference type="AlphaFoldDB" id="A0AA88ABR4"/>
<keyword evidence="1" id="KW-1133">Transmembrane helix</keyword>
<protein>
    <submittedName>
        <fullName evidence="2">Uncharacterized protein</fullName>
    </submittedName>
</protein>
<keyword evidence="1" id="KW-0812">Transmembrane</keyword>
<sequence>MVRVTGEGAYLAAKAELTANKQMALPPPPLPVSMYFSLSLFSPKKASHRLQHHRRQERPSLCCCLALVPPFWLVFVIVDGEKIDSLPGLYHFSFQVVPC</sequence>
<name>A0AA88ABR4_FICCA</name>
<accession>A0AA88ABR4</accession>
<organism evidence="2 3">
    <name type="scientific">Ficus carica</name>
    <name type="common">Common fig</name>
    <dbReference type="NCBI Taxonomy" id="3494"/>
    <lineage>
        <taxon>Eukaryota</taxon>
        <taxon>Viridiplantae</taxon>
        <taxon>Streptophyta</taxon>
        <taxon>Embryophyta</taxon>
        <taxon>Tracheophyta</taxon>
        <taxon>Spermatophyta</taxon>
        <taxon>Magnoliopsida</taxon>
        <taxon>eudicotyledons</taxon>
        <taxon>Gunneridae</taxon>
        <taxon>Pentapetalae</taxon>
        <taxon>rosids</taxon>
        <taxon>fabids</taxon>
        <taxon>Rosales</taxon>
        <taxon>Moraceae</taxon>
        <taxon>Ficeae</taxon>
        <taxon>Ficus</taxon>
    </lineage>
</organism>
<gene>
    <name evidence="2" type="ORF">TIFTF001_018059</name>
</gene>
<evidence type="ECO:0000256" key="1">
    <source>
        <dbReference type="SAM" id="Phobius"/>
    </source>
</evidence>
<feature type="transmembrane region" description="Helical" evidence="1">
    <location>
        <begin position="59"/>
        <end position="78"/>
    </location>
</feature>
<dbReference type="EMBL" id="BTGU01000029">
    <property type="protein sequence ID" value="GMN48885.1"/>
    <property type="molecule type" value="Genomic_DNA"/>
</dbReference>
<dbReference type="Proteomes" id="UP001187192">
    <property type="component" value="Unassembled WGS sequence"/>
</dbReference>
<keyword evidence="3" id="KW-1185">Reference proteome</keyword>
<reference evidence="2" key="1">
    <citation type="submission" date="2023-07" db="EMBL/GenBank/DDBJ databases">
        <title>draft genome sequence of fig (Ficus carica).</title>
        <authorList>
            <person name="Takahashi T."/>
            <person name="Nishimura K."/>
        </authorList>
    </citation>
    <scope>NUCLEOTIDE SEQUENCE</scope>
</reference>
<proteinExistence type="predicted"/>
<evidence type="ECO:0000313" key="3">
    <source>
        <dbReference type="Proteomes" id="UP001187192"/>
    </source>
</evidence>
<evidence type="ECO:0000313" key="2">
    <source>
        <dbReference type="EMBL" id="GMN48885.1"/>
    </source>
</evidence>